<dbReference type="SUPFAM" id="SSF55781">
    <property type="entry name" value="GAF domain-like"/>
    <property type="match status" value="1"/>
</dbReference>
<dbReference type="Pfam" id="PF03861">
    <property type="entry name" value="ANTAR"/>
    <property type="match status" value="1"/>
</dbReference>
<keyword evidence="2" id="KW-0418">Kinase</keyword>
<keyword evidence="4" id="KW-0804">Transcription</keyword>
<evidence type="ECO:0000256" key="1">
    <source>
        <dbReference type="ARBA" id="ARBA00022679"/>
    </source>
</evidence>
<dbReference type="SUPFAM" id="SSF52172">
    <property type="entry name" value="CheY-like"/>
    <property type="match status" value="1"/>
</dbReference>
<dbReference type="InterPro" id="IPR029016">
    <property type="entry name" value="GAF-like_dom_sf"/>
</dbReference>
<keyword evidence="1" id="KW-0808">Transferase</keyword>
<dbReference type="SMART" id="SM00065">
    <property type="entry name" value="GAF"/>
    <property type="match status" value="1"/>
</dbReference>
<dbReference type="EMBL" id="BMNA01000007">
    <property type="protein sequence ID" value="GGM09618.1"/>
    <property type="molecule type" value="Genomic_DNA"/>
</dbReference>
<evidence type="ECO:0000259" key="5">
    <source>
        <dbReference type="PROSITE" id="PS50921"/>
    </source>
</evidence>
<dbReference type="GO" id="GO:0016301">
    <property type="term" value="F:kinase activity"/>
    <property type="evidence" value="ECO:0007669"/>
    <property type="project" value="UniProtKB-KW"/>
</dbReference>
<dbReference type="RefSeq" id="WP_188943244.1">
    <property type="nucleotide sequence ID" value="NZ_BMNA01000007.1"/>
</dbReference>
<keyword evidence="3" id="KW-0805">Transcription regulation</keyword>
<proteinExistence type="predicted"/>
<dbReference type="PROSITE" id="PS50921">
    <property type="entry name" value="ANTAR"/>
    <property type="match status" value="1"/>
</dbReference>
<dbReference type="AlphaFoldDB" id="A0A917T3I2"/>
<dbReference type="Gene3D" id="3.30.450.40">
    <property type="match status" value="1"/>
</dbReference>
<feature type="domain" description="ANTAR" evidence="5">
    <location>
        <begin position="184"/>
        <end position="245"/>
    </location>
</feature>
<accession>A0A917T3I2</accession>
<evidence type="ECO:0000256" key="4">
    <source>
        <dbReference type="ARBA" id="ARBA00023163"/>
    </source>
</evidence>
<reference evidence="6" key="1">
    <citation type="journal article" date="2014" name="Int. J. Syst. Evol. Microbiol.">
        <title>Complete genome sequence of Corynebacterium casei LMG S-19264T (=DSM 44701T), isolated from a smear-ripened cheese.</title>
        <authorList>
            <consortium name="US DOE Joint Genome Institute (JGI-PGF)"/>
            <person name="Walter F."/>
            <person name="Albersmeier A."/>
            <person name="Kalinowski J."/>
            <person name="Ruckert C."/>
        </authorList>
    </citation>
    <scope>NUCLEOTIDE SEQUENCE</scope>
    <source>
        <strain evidence="6">CGMCC 4.7308</strain>
    </source>
</reference>
<organism evidence="6 7">
    <name type="scientific">Nakamurella endophytica</name>
    <dbReference type="NCBI Taxonomy" id="1748367"/>
    <lineage>
        <taxon>Bacteria</taxon>
        <taxon>Bacillati</taxon>
        <taxon>Actinomycetota</taxon>
        <taxon>Actinomycetes</taxon>
        <taxon>Nakamurellales</taxon>
        <taxon>Nakamurellaceae</taxon>
        <taxon>Nakamurella</taxon>
    </lineage>
</organism>
<evidence type="ECO:0000313" key="6">
    <source>
        <dbReference type="EMBL" id="GGM09618.1"/>
    </source>
</evidence>
<protein>
    <recommendedName>
        <fullName evidence="5">ANTAR domain-containing protein</fullName>
    </recommendedName>
</protein>
<dbReference type="InterPro" id="IPR011006">
    <property type="entry name" value="CheY-like_superfamily"/>
</dbReference>
<dbReference type="SMART" id="SM01012">
    <property type="entry name" value="ANTAR"/>
    <property type="match status" value="1"/>
</dbReference>
<gene>
    <name evidence="6" type="ORF">GCM10011594_31890</name>
</gene>
<evidence type="ECO:0000256" key="3">
    <source>
        <dbReference type="ARBA" id="ARBA00023015"/>
    </source>
</evidence>
<dbReference type="InterPro" id="IPR005561">
    <property type="entry name" value="ANTAR"/>
</dbReference>
<sequence length="274" mass="29132">MPFNDSNSTLVPDQASTAAMLATLQQVAAGLALGEPTSTLCQGAVKELRDPLGIDLLLHYGVTGQQLQLRATVGIDLQHLPALQTMPIGHAVCGAVAQAGAPLWFQDVQHDQDPRLDLARSLGVTAYFSAPLLHQAATVGTVSFGSRTRTAFTSTERGVLSSIADLLAVQAAGPEPAAVPAAEVTALQQRIAHLEVGLERRTVIGRATGMLMLALGTDPDAAWSTLRYLSMNTNRRVRDVAELIEQHLSTAAPLPDDLAGHLRSLLTWTTRKDR</sequence>
<dbReference type="InterPro" id="IPR036388">
    <property type="entry name" value="WH-like_DNA-bd_sf"/>
</dbReference>
<dbReference type="Proteomes" id="UP000655208">
    <property type="component" value="Unassembled WGS sequence"/>
</dbReference>
<dbReference type="Pfam" id="PF13185">
    <property type="entry name" value="GAF_2"/>
    <property type="match status" value="1"/>
</dbReference>
<name>A0A917T3I2_9ACTN</name>
<reference evidence="6" key="2">
    <citation type="submission" date="2020-09" db="EMBL/GenBank/DDBJ databases">
        <authorList>
            <person name="Sun Q."/>
            <person name="Zhou Y."/>
        </authorList>
    </citation>
    <scope>NUCLEOTIDE SEQUENCE</scope>
    <source>
        <strain evidence="6">CGMCC 4.7308</strain>
    </source>
</reference>
<dbReference type="GO" id="GO:0003723">
    <property type="term" value="F:RNA binding"/>
    <property type="evidence" value="ECO:0007669"/>
    <property type="project" value="InterPro"/>
</dbReference>
<dbReference type="InterPro" id="IPR003018">
    <property type="entry name" value="GAF"/>
</dbReference>
<keyword evidence="7" id="KW-1185">Reference proteome</keyword>
<dbReference type="Gene3D" id="1.10.10.10">
    <property type="entry name" value="Winged helix-like DNA-binding domain superfamily/Winged helix DNA-binding domain"/>
    <property type="match status" value="1"/>
</dbReference>
<evidence type="ECO:0000313" key="7">
    <source>
        <dbReference type="Proteomes" id="UP000655208"/>
    </source>
</evidence>
<evidence type="ECO:0000256" key="2">
    <source>
        <dbReference type="ARBA" id="ARBA00022777"/>
    </source>
</evidence>
<comment type="caution">
    <text evidence="6">The sequence shown here is derived from an EMBL/GenBank/DDBJ whole genome shotgun (WGS) entry which is preliminary data.</text>
</comment>